<dbReference type="Gene3D" id="3.40.30.10">
    <property type="entry name" value="Glutaredoxin"/>
    <property type="match status" value="1"/>
</dbReference>
<dbReference type="GO" id="GO:0006749">
    <property type="term" value="P:glutathione metabolic process"/>
    <property type="evidence" value="ECO:0007669"/>
    <property type="project" value="TreeGrafter"/>
</dbReference>
<dbReference type="Pfam" id="PF13410">
    <property type="entry name" value="GST_C_2"/>
    <property type="match status" value="1"/>
</dbReference>
<dbReference type="InterPro" id="IPR010987">
    <property type="entry name" value="Glutathione-S-Trfase_C-like"/>
</dbReference>
<dbReference type="InterPro" id="IPR036282">
    <property type="entry name" value="Glutathione-S-Trfase_C_sf"/>
</dbReference>
<evidence type="ECO:0000256" key="1">
    <source>
        <dbReference type="ARBA" id="ARBA00011067"/>
    </source>
</evidence>
<dbReference type="GO" id="GO:0045174">
    <property type="term" value="F:glutathione dehydrogenase (ascorbate) activity"/>
    <property type="evidence" value="ECO:0007669"/>
    <property type="project" value="TreeGrafter"/>
</dbReference>
<dbReference type="SFLD" id="SFLDS00019">
    <property type="entry name" value="Glutathione_Transferase_(cytos"/>
    <property type="match status" value="1"/>
</dbReference>
<dbReference type="SFLD" id="SFLDG00358">
    <property type="entry name" value="Main_(cytGST)"/>
    <property type="match status" value="1"/>
</dbReference>
<dbReference type="EMBL" id="OV725077">
    <property type="protein sequence ID" value="CAH1390408.1"/>
    <property type="molecule type" value="Genomic_DNA"/>
</dbReference>
<dbReference type="Pfam" id="PF13417">
    <property type="entry name" value="GST_N_3"/>
    <property type="match status" value="1"/>
</dbReference>
<dbReference type="OrthoDB" id="4951845at2759"/>
<dbReference type="InterPro" id="IPR005442">
    <property type="entry name" value="GST_omega"/>
</dbReference>
<dbReference type="PANTHER" id="PTHR43968:SF6">
    <property type="entry name" value="GLUTATHIONE S-TRANSFERASE OMEGA"/>
    <property type="match status" value="1"/>
</dbReference>
<keyword evidence="6" id="KW-1185">Reference proteome</keyword>
<dbReference type="FunFam" id="3.40.30.10:FF:000123">
    <property type="entry name" value="Glutathione transferase o1"/>
    <property type="match status" value="1"/>
</dbReference>
<evidence type="ECO:0000259" key="4">
    <source>
        <dbReference type="PROSITE" id="PS50405"/>
    </source>
</evidence>
<dbReference type="InterPro" id="IPR050983">
    <property type="entry name" value="GST_Omega/HSP26"/>
</dbReference>
<evidence type="ECO:0000256" key="2">
    <source>
        <dbReference type="ARBA" id="ARBA00023002"/>
    </source>
</evidence>
<reference evidence="5" key="1">
    <citation type="submission" date="2022-01" db="EMBL/GenBank/DDBJ databases">
        <authorList>
            <person name="King R."/>
        </authorList>
    </citation>
    <scope>NUCLEOTIDE SEQUENCE</scope>
</reference>
<dbReference type="PROSITE" id="PS50405">
    <property type="entry name" value="GST_CTER"/>
    <property type="match status" value="1"/>
</dbReference>
<keyword evidence="2" id="KW-0560">Oxidoreductase</keyword>
<evidence type="ECO:0000313" key="6">
    <source>
        <dbReference type="Proteomes" id="UP001152798"/>
    </source>
</evidence>
<accession>A0A9P0E5B2</accession>
<organism evidence="5 6">
    <name type="scientific">Nezara viridula</name>
    <name type="common">Southern green stink bug</name>
    <name type="synonym">Cimex viridulus</name>
    <dbReference type="NCBI Taxonomy" id="85310"/>
    <lineage>
        <taxon>Eukaryota</taxon>
        <taxon>Metazoa</taxon>
        <taxon>Ecdysozoa</taxon>
        <taxon>Arthropoda</taxon>
        <taxon>Hexapoda</taxon>
        <taxon>Insecta</taxon>
        <taxon>Pterygota</taxon>
        <taxon>Neoptera</taxon>
        <taxon>Paraneoptera</taxon>
        <taxon>Hemiptera</taxon>
        <taxon>Heteroptera</taxon>
        <taxon>Panheteroptera</taxon>
        <taxon>Pentatomomorpha</taxon>
        <taxon>Pentatomoidea</taxon>
        <taxon>Pentatomidae</taxon>
        <taxon>Pentatominae</taxon>
        <taxon>Nezara</taxon>
    </lineage>
</organism>
<dbReference type="PROSITE" id="PS51354">
    <property type="entry name" value="GLUTAREDOXIN_2"/>
    <property type="match status" value="1"/>
</dbReference>
<dbReference type="InterPro" id="IPR040079">
    <property type="entry name" value="Glutathione_S-Trfase"/>
</dbReference>
<dbReference type="Gene3D" id="1.20.1050.10">
    <property type="match status" value="1"/>
</dbReference>
<dbReference type="CDD" id="cd03184">
    <property type="entry name" value="GST_C_Omega"/>
    <property type="match status" value="1"/>
</dbReference>
<gene>
    <name evidence="5" type="ORF">NEZAVI_LOCUS1616</name>
</gene>
<feature type="domain" description="GST C-terminal" evidence="4">
    <location>
        <begin position="101"/>
        <end position="225"/>
    </location>
</feature>
<protein>
    <submittedName>
        <fullName evidence="5">Uncharacterized protein</fullName>
    </submittedName>
</protein>
<comment type="similarity">
    <text evidence="1">Belongs to the GST superfamily. Omega family.</text>
</comment>
<feature type="domain" description="GST N-terminal" evidence="3">
    <location>
        <begin position="18"/>
        <end position="96"/>
    </location>
</feature>
<name>A0A9P0E5B2_NEZVI</name>
<sequence length="240" mass="28062">MSVKHLGTGSKDVPLQEGKIRLYSMRFCPYAQRIHLVLLAKDIPHDVVNINLKNKPEWYLEKFPLGKVPALYVDGVNIYESLIIADYIDEKYPQRPLYPKDPLRKALDRILIEGFSRVINLLYKLYINPVMDALHLAPILEEMDHFEKELAKRGTPYFSGDEPGMVDYMIWPWCERLEMVRVLGGDQFKVPKERFQRMFQWSKGMLEDPAVKSHYCTPEQHARFLQSYQAGTPDFDNILV</sequence>
<dbReference type="PRINTS" id="PR01625">
    <property type="entry name" value="GSTRNSFRASEO"/>
</dbReference>
<dbReference type="GO" id="GO:0004364">
    <property type="term" value="F:glutathione transferase activity"/>
    <property type="evidence" value="ECO:0007669"/>
    <property type="project" value="InterPro"/>
</dbReference>
<dbReference type="InterPro" id="IPR004045">
    <property type="entry name" value="Glutathione_S-Trfase_N"/>
</dbReference>
<dbReference type="SUPFAM" id="SSF52833">
    <property type="entry name" value="Thioredoxin-like"/>
    <property type="match status" value="1"/>
</dbReference>
<dbReference type="Proteomes" id="UP001152798">
    <property type="component" value="Chromosome 1"/>
</dbReference>
<dbReference type="PROSITE" id="PS50404">
    <property type="entry name" value="GST_NTER"/>
    <property type="match status" value="1"/>
</dbReference>
<dbReference type="InterPro" id="IPR036249">
    <property type="entry name" value="Thioredoxin-like_sf"/>
</dbReference>
<proteinExistence type="inferred from homology"/>
<dbReference type="FunFam" id="1.20.1050.10:FF:000009">
    <property type="entry name" value="Glutathione S-transferase omega-1"/>
    <property type="match status" value="1"/>
</dbReference>
<evidence type="ECO:0000259" key="3">
    <source>
        <dbReference type="PROSITE" id="PS50404"/>
    </source>
</evidence>
<dbReference type="PANTHER" id="PTHR43968">
    <property type="match status" value="1"/>
</dbReference>
<dbReference type="AlphaFoldDB" id="A0A9P0E5B2"/>
<evidence type="ECO:0000313" key="5">
    <source>
        <dbReference type="EMBL" id="CAH1390408.1"/>
    </source>
</evidence>
<dbReference type="GO" id="GO:0005737">
    <property type="term" value="C:cytoplasm"/>
    <property type="evidence" value="ECO:0007669"/>
    <property type="project" value="InterPro"/>
</dbReference>
<dbReference type="SUPFAM" id="SSF47616">
    <property type="entry name" value="GST C-terminal domain-like"/>
    <property type="match status" value="1"/>
</dbReference>